<feature type="region of interest" description="Disordered" evidence="1">
    <location>
        <begin position="19"/>
        <end position="38"/>
    </location>
</feature>
<feature type="compositionally biased region" description="Polar residues" evidence="1">
    <location>
        <begin position="91"/>
        <end position="104"/>
    </location>
</feature>
<evidence type="ECO:0000256" key="1">
    <source>
        <dbReference type="SAM" id="MobiDB-lite"/>
    </source>
</evidence>
<reference evidence="2 3" key="1">
    <citation type="submission" date="2019-03" db="EMBL/GenBank/DDBJ databases">
        <title>First draft genome of Liparis tanakae, snailfish: a comprehensive survey of snailfish specific genes.</title>
        <authorList>
            <person name="Kim W."/>
            <person name="Song I."/>
            <person name="Jeong J.-H."/>
            <person name="Kim D."/>
            <person name="Kim S."/>
            <person name="Ryu S."/>
            <person name="Song J.Y."/>
            <person name="Lee S.K."/>
        </authorList>
    </citation>
    <scope>NUCLEOTIDE SEQUENCE [LARGE SCALE GENOMIC DNA]</scope>
    <source>
        <tissue evidence="2">Muscle</tissue>
    </source>
</reference>
<dbReference type="Proteomes" id="UP000314294">
    <property type="component" value="Unassembled WGS sequence"/>
</dbReference>
<comment type="caution">
    <text evidence="2">The sequence shown here is derived from an EMBL/GenBank/DDBJ whole genome shotgun (WGS) entry which is preliminary data.</text>
</comment>
<proteinExistence type="predicted"/>
<dbReference type="EMBL" id="SRLO01000536">
    <property type="protein sequence ID" value="TNN52791.1"/>
    <property type="molecule type" value="Genomic_DNA"/>
</dbReference>
<feature type="compositionally biased region" description="Basic and acidic residues" evidence="1">
    <location>
        <begin position="19"/>
        <end position="37"/>
    </location>
</feature>
<protein>
    <submittedName>
        <fullName evidence="2">Uncharacterized protein</fullName>
    </submittedName>
</protein>
<sequence>METWRSVSPGGAGLLLKDRRMYDGAEGGREKGTKGGREGTLAVRFAPASCGRMSAVPTVEAPLPPAAPTDLYRHTFRPLMTPPPPLPPGPINSSQVISSMTAGY</sequence>
<evidence type="ECO:0000313" key="3">
    <source>
        <dbReference type="Proteomes" id="UP000314294"/>
    </source>
</evidence>
<evidence type="ECO:0000313" key="2">
    <source>
        <dbReference type="EMBL" id="TNN52791.1"/>
    </source>
</evidence>
<accession>A0A4Z2GHW6</accession>
<organism evidence="2 3">
    <name type="scientific">Liparis tanakae</name>
    <name type="common">Tanaka's snailfish</name>
    <dbReference type="NCBI Taxonomy" id="230148"/>
    <lineage>
        <taxon>Eukaryota</taxon>
        <taxon>Metazoa</taxon>
        <taxon>Chordata</taxon>
        <taxon>Craniata</taxon>
        <taxon>Vertebrata</taxon>
        <taxon>Euteleostomi</taxon>
        <taxon>Actinopterygii</taxon>
        <taxon>Neopterygii</taxon>
        <taxon>Teleostei</taxon>
        <taxon>Neoteleostei</taxon>
        <taxon>Acanthomorphata</taxon>
        <taxon>Eupercaria</taxon>
        <taxon>Perciformes</taxon>
        <taxon>Cottioidei</taxon>
        <taxon>Cottales</taxon>
        <taxon>Liparidae</taxon>
        <taxon>Liparis</taxon>
    </lineage>
</organism>
<feature type="region of interest" description="Disordered" evidence="1">
    <location>
        <begin position="75"/>
        <end position="104"/>
    </location>
</feature>
<gene>
    <name evidence="2" type="ORF">EYF80_037024</name>
</gene>
<feature type="compositionally biased region" description="Pro residues" evidence="1">
    <location>
        <begin position="80"/>
        <end position="90"/>
    </location>
</feature>
<dbReference type="AlphaFoldDB" id="A0A4Z2GHW6"/>
<keyword evidence="3" id="KW-1185">Reference proteome</keyword>
<name>A0A4Z2GHW6_9TELE</name>